<dbReference type="EMBL" id="PJCQ01000034">
    <property type="protein sequence ID" value="PLV12870.1"/>
    <property type="molecule type" value="Genomic_DNA"/>
</dbReference>
<organism evidence="1 4">
    <name type="scientific">Pseudomonas guariconensis</name>
    <dbReference type="NCBI Taxonomy" id="1288410"/>
    <lineage>
        <taxon>Bacteria</taxon>
        <taxon>Pseudomonadati</taxon>
        <taxon>Pseudomonadota</taxon>
        <taxon>Gammaproteobacteria</taxon>
        <taxon>Pseudomonadales</taxon>
        <taxon>Pseudomonadaceae</taxon>
        <taxon>Pseudomonas</taxon>
    </lineage>
</organism>
<evidence type="ECO:0000313" key="4">
    <source>
        <dbReference type="Proteomes" id="UP000234878"/>
    </source>
</evidence>
<evidence type="ECO:0000313" key="3">
    <source>
        <dbReference type="Proteomes" id="UP000234839"/>
    </source>
</evidence>
<keyword evidence="3" id="KW-1185">Reference proteome</keyword>
<dbReference type="SUPFAM" id="SSF56235">
    <property type="entry name" value="N-terminal nucleophile aminohydrolases (Ntn hydrolases)"/>
    <property type="match status" value="1"/>
</dbReference>
<dbReference type="Proteomes" id="UP000234878">
    <property type="component" value="Unassembled WGS sequence"/>
</dbReference>
<dbReference type="GO" id="GO:0000502">
    <property type="term" value="C:proteasome complex"/>
    <property type="evidence" value="ECO:0007669"/>
    <property type="project" value="UniProtKB-KW"/>
</dbReference>
<dbReference type="Proteomes" id="UP000234839">
    <property type="component" value="Unassembled WGS sequence"/>
</dbReference>
<evidence type="ECO:0000313" key="2">
    <source>
        <dbReference type="EMBL" id="PLV20941.1"/>
    </source>
</evidence>
<dbReference type="RefSeq" id="WP_102082720.1">
    <property type="nucleotide sequence ID" value="NZ_JAOSLU010000010.1"/>
</dbReference>
<name>A0AAX0VQS6_9PSED</name>
<evidence type="ECO:0000313" key="1">
    <source>
        <dbReference type="EMBL" id="PLV12870.1"/>
    </source>
</evidence>
<dbReference type="AlphaFoldDB" id="A0AAX0VQS6"/>
<accession>A0AAX0VQS6</accession>
<dbReference type="EMBL" id="PJCP01000031">
    <property type="protein sequence ID" value="PLV20941.1"/>
    <property type="molecule type" value="Genomic_DNA"/>
</dbReference>
<proteinExistence type="predicted"/>
<reference evidence="3 4" key="1">
    <citation type="submission" date="2017-12" db="EMBL/GenBank/DDBJ databases">
        <title>Detection of the carbapenemase gene blaVIM-5 in members of the Pseudomonas putida group isolated from polluted Nigerian wetlands.</title>
        <authorList>
            <person name="Adelowo O."/>
            <person name="Vollmers J."/>
            <person name="Maeusezahl I."/>
            <person name="Kaster A.-K."/>
            <person name="Mueller J.A."/>
        </authorList>
    </citation>
    <scope>NUCLEOTIDE SEQUENCE [LARGE SCALE GENOMIC DNA]</scope>
    <source>
        <strain evidence="2 3">MR119</strain>
        <strain evidence="1 4">MR144</strain>
    </source>
</reference>
<dbReference type="InterPro" id="IPR029055">
    <property type="entry name" value="Ntn_hydrolases_N"/>
</dbReference>
<comment type="caution">
    <text evidence="1">The sequence shown here is derived from an EMBL/GenBank/DDBJ whole genome shotgun (WGS) entry which is preliminary data.</text>
</comment>
<protein>
    <submittedName>
        <fullName evidence="1">Proteasome subunit beta</fullName>
    </submittedName>
</protein>
<sequence length="150" mass="15911">MTTIAYKDGVIAYDSRVTRGDLITDDDCDKCIERDGVKFFMSGALCDYDALVGAYFGTAPPGKVDASAIVVDAGKLMMVAVDDDTGLWKSPIKPDRPYAIGSGTPYAFAAMDMGASAEKAVEMAARRDTSTGGRVRTMRVYQHGAASSTS</sequence>
<gene>
    <name evidence="1" type="ORF">CXG49_24955</name>
    <name evidence="2" type="ORF">CXG53_25045</name>
</gene>
<dbReference type="Gene3D" id="3.60.20.10">
    <property type="entry name" value="Glutamine Phosphoribosylpyrophosphate, subunit 1, domain 1"/>
    <property type="match status" value="1"/>
</dbReference>
<keyword evidence="1" id="KW-0647">Proteasome</keyword>